<sequence>MKLDLVMIVKDAASTLPRCLESFRTEVDDIIIVDTGSSDDTQTVAKRYDSKIYQIPWENNFAKARNAALQKSDADWRLVIDSDEYLTAGNNLKKAILEQQALHASFVGRLRIRSKFQTNGNIQYENSYVSRILPREAFYEGAIHEQVVHPGLPTIQFDGFVVDHDGYFGSHKSERNIPILMDLLESEPNSFYHLFQLAREHRNVKQFESAHQLLTKALQICPATSSIFPMLIVDLIYNCIELKYFEQGLYTIERYESQLAWYPDFHFACGIFYMKWILYDPSKFLYFPRIETAYLRCLSLGDENITTSVEGTGSYLAAHNLASLYEASGNLEKAKIYQHLETKWRKDHRISF</sequence>
<dbReference type="Proteomes" id="UP000184016">
    <property type="component" value="Unassembled WGS sequence"/>
</dbReference>
<protein>
    <submittedName>
        <fullName evidence="2">Glycosyl transferase family 2</fullName>
    </submittedName>
</protein>
<dbReference type="RefSeq" id="WP_083574030.1">
    <property type="nucleotide sequence ID" value="NZ_FRAF01000003.1"/>
</dbReference>
<dbReference type="InterPro" id="IPR001173">
    <property type="entry name" value="Glyco_trans_2-like"/>
</dbReference>
<proteinExistence type="predicted"/>
<keyword evidence="2" id="KW-0808">Transferase</keyword>
<evidence type="ECO:0000259" key="1">
    <source>
        <dbReference type="Pfam" id="PF00535"/>
    </source>
</evidence>
<dbReference type="Gene3D" id="1.25.40.10">
    <property type="entry name" value="Tetratricopeptide repeat domain"/>
    <property type="match status" value="1"/>
</dbReference>
<organism evidence="2 3">
    <name type="scientific">Alicyclobacillus tolerans</name>
    <dbReference type="NCBI Taxonomy" id="90970"/>
    <lineage>
        <taxon>Bacteria</taxon>
        <taxon>Bacillati</taxon>
        <taxon>Bacillota</taxon>
        <taxon>Bacilli</taxon>
        <taxon>Bacillales</taxon>
        <taxon>Alicyclobacillaceae</taxon>
        <taxon>Alicyclobacillus</taxon>
    </lineage>
</organism>
<feature type="domain" description="Glycosyltransferase 2-like" evidence="1">
    <location>
        <begin position="5"/>
        <end position="131"/>
    </location>
</feature>
<dbReference type="Gene3D" id="3.90.550.10">
    <property type="entry name" value="Spore Coat Polysaccharide Biosynthesis Protein SpsA, Chain A"/>
    <property type="match status" value="1"/>
</dbReference>
<dbReference type="InterPro" id="IPR011990">
    <property type="entry name" value="TPR-like_helical_dom_sf"/>
</dbReference>
<dbReference type="AlphaFoldDB" id="A0A1M6M4U3"/>
<evidence type="ECO:0000313" key="3">
    <source>
        <dbReference type="Proteomes" id="UP000184016"/>
    </source>
</evidence>
<reference evidence="3" key="1">
    <citation type="submission" date="2016-11" db="EMBL/GenBank/DDBJ databases">
        <authorList>
            <person name="Varghese N."/>
            <person name="Submissions S."/>
        </authorList>
    </citation>
    <scope>NUCLEOTIDE SEQUENCE [LARGE SCALE GENOMIC DNA]</scope>
    <source>
        <strain evidence="3">USBA-503</strain>
    </source>
</reference>
<dbReference type="CDD" id="cd02511">
    <property type="entry name" value="Beta4Glucosyltransferase"/>
    <property type="match status" value="1"/>
</dbReference>
<dbReference type="Pfam" id="PF00535">
    <property type="entry name" value="Glycos_transf_2"/>
    <property type="match status" value="1"/>
</dbReference>
<dbReference type="SUPFAM" id="SSF53448">
    <property type="entry name" value="Nucleotide-diphospho-sugar transferases"/>
    <property type="match status" value="1"/>
</dbReference>
<gene>
    <name evidence="2" type="ORF">SAMN05443507_103176</name>
</gene>
<dbReference type="PANTHER" id="PTHR43630">
    <property type="entry name" value="POLY-BETA-1,6-N-ACETYL-D-GLUCOSAMINE SYNTHASE"/>
    <property type="match status" value="1"/>
</dbReference>
<dbReference type="GO" id="GO:0016740">
    <property type="term" value="F:transferase activity"/>
    <property type="evidence" value="ECO:0007669"/>
    <property type="project" value="UniProtKB-KW"/>
</dbReference>
<dbReference type="InterPro" id="IPR029044">
    <property type="entry name" value="Nucleotide-diphossugar_trans"/>
</dbReference>
<evidence type="ECO:0000313" key="2">
    <source>
        <dbReference type="EMBL" id="SHJ78390.1"/>
    </source>
</evidence>
<dbReference type="EMBL" id="FRAF01000003">
    <property type="protein sequence ID" value="SHJ78390.1"/>
    <property type="molecule type" value="Genomic_DNA"/>
</dbReference>
<dbReference type="STRING" id="1830138.SAMN05443507_103176"/>
<accession>A0A1M6M4U3</accession>
<dbReference type="SUPFAM" id="SSF48452">
    <property type="entry name" value="TPR-like"/>
    <property type="match status" value="1"/>
</dbReference>
<name>A0A1M6M4U3_9BACL</name>
<dbReference type="OrthoDB" id="9815923at2"/>
<dbReference type="PANTHER" id="PTHR43630:SF2">
    <property type="entry name" value="GLYCOSYLTRANSFERASE"/>
    <property type="match status" value="1"/>
</dbReference>
<keyword evidence="3" id="KW-1185">Reference proteome</keyword>